<comment type="caution">
    <text evidence="3">The sequence shown here is derived from an EMBL/GenBank/DDBJ whole genome shotgun (WGS) entry which is preliminary data.</text>
</comment>
<feature type="region of interest" description="Disordered" evidence="1">
    <location>
        <begin position="108"/>
        <end position="132"/>
    </location>
</feature>
<organism evidence="3 4">
    <name type="scientific">Falsiroseomonas algicola</name>
    <dbReference type="NCBI Taxonomy" id="2716930"/>
    <lineage>
        <taxon>Bacteria</taxon>
        <taxon>Pseudomonadati</taxon>
        <taxon>Pseudomonadota</taxon>
        <taxon>Alphaproteobacteria</taxon>
        <taxon>Acetobacterales</taxon>
        <taxon>Roseomonadaceae</taxon>
        <taxon>Falsiroseomonas</taxon>
    </lineage>
</organism>
<protein>
    <submittedName>
        <fullName evidence="3">DUF805 domain-containing protein</fullName>
    </submittedName>
</protein>
<dbReference type="PANTHER" id="PTHR34980:SF2">
    <property type="entry name" value="INNER MEMBRANE PROTEIN YHAH-RELATED"/>
    <property type="match status" value="1"/>
</dbReference>
<evidence type="ECO:0000256" key="2">
    <source>
        <dbReference type="SAM" id="Phobius"/>
    </source>
</evidence>
<name>A0A6M1LRK0_9PROT</name>
<evidence type="ECO:0000313" key="3">
    <source>
        <dbReference type="EMBL" id="NGM22649.1"/>
    </source>
</evidence>
<dbReference type="GO" id="GO:0005886">
    <property type="term" value="C:plasma membrane"/>
    <property type="evidence" value="ECO:0007669"/>
    <property type="project" value="TreeGrafter"/>
</dbReference>
<gene>
    <name evidence="3" type="ORF">G3576_21730</name>
</gene>
<keyword evidence="4" id="KW-1185">Reference proteome</keyword>
<dbReference type="Proteomes" id="UP000475385">
    <property type="component" value="Unassembled WGS sequence"/>
</dbReference>
<sequence>MNFPDAVASAFRNYATFAGRARRSEFWFFYLFVLLAQVITGIIDDAATGGILGAVLAVALIIPSIAIAARRLHDNGRSGWWQLLGFVPVLGWIVLLIWYCQPGENGPNRFGPDPRGGGAALPPGQRPWPVNR</sequence>
<dbReference type="EMBL" id="JAAIKB010000010">
    <property type="protein sequence ID" value="NGM22649.1"/>
    <property type="molecule type" value="Genomic_DNA"/>
</dbReference>
<dbReference type="RefSeq" id="WP_164696544.1">
    <property type="nucleotide sequence ID" value="NZ_JAAIKB010000010.1"/>
</dbReference>
<feature type="transmembrane region" description="Helical" evidence="2">
    <location>
        <begin position="80"/>
        <end position="99"/>
    </location>
</feature>
<proteinExistence type="predicted"/>
<keyword evidence="2" id="KW-1133">Transmembrane helix</keyword>
<evidence type="ECO:0000313" key="4">
    <source>
        <dbReference type="Proteomes" id="UP000475385"/>
    </source>
</evidence>
<dbReference type="Pfam" id="PF05656">
    <property type="entry name" value="DUF805"/>
    <property type="match status" value="1"/>
</dbReference>
<feature type="transmembrane region" description="Helical" evidence="2">
    <location>
        <begin position="26"/>
        <end position="43"/>
    </location>
</feature>
<keyword evidence="2" id="KW-0472">Membrane</keyword>
<dbReference type="AlphaFoldDB" id="A0A6M1LRK0"/>
<feature type="transmembrane region" description="Helical" evidence="2">
    <location>
        <begin position="49"/>
        <end position="68"/>
    </location>
</feature>
<dbReference type="InterPro" id="IPR008523">
    <property type="entry name" value="DUF805"/>
</dbReference>
<evidence type="ECO:0000256" key="1">
    <source>
        <dbReference type="SAM" id="MobiDB-lite"/>
    </source>
</evidence>
<reference evidence="3 4" key="1">
    <citation type="submission" date="2020-02" db="EMBL/GenBank/DDBJ databases">
        <authorList>
            <person name="Kim H.M."/>
            <person name="Jeon C.O."/>
        </authorList>
    </citation>
    <scope>NUCLEOTIDE SEQUENCE [LARGE SCALE GENOMIC DNA]</scope>
    <source>
        <strain evidence="3 4">PeD5</strain>
    </source>
</reference>
<accession>A0A6M1LRK0</accession>
<reference evidence="3 4" key="2">
    <citation type="submission" date="2020-03" db="EMBL/GenBank/DDBJ databases">
        <title>Roseomonas stagni sp. nov., isolated from pond water in Japan.</title>
        <authorList>
            <person name="Furuhata K."/>
            <person name="Miyamoto H."/>
            <person name="Goto K."/>
        </authorList>
    </citation>
    <scope>NUCLEOTIDE SEQUENCE [LARGE SCALE GENOMIC DNA]</scope>
    <source>
        <strain evidence="3 4">PeD5</strain>
    </source>
</reference>
<dbReference type="PANTHER" id="PTHR34980">
    <property type="entry name" value="INNER MEMBRANE PROTEIN-RELATED-RELATED"/>
    <property type="match status" value="1"/>
</dbReference>
<keyword evidence="2" id="KW-0812">Transmembrane</keyword>